<dbReference type="EMBL" id="CABHMY010000100">
    <property type="protein sequence ID" value="VUX10278.1"/>
    <property type="molecule type" value="Genomic_DNA"/>
</dbReference>
<dbReference type="RefSeq" id="WP_187357384.1">
    <property type="nucleotide sequence ID" value="NZ_CABHMY010000100.1"/>
</dbReference>
<accession>A0A564TSP5</accession>
<sequence length="53" mass="5968">MKCNIRYLPDDGKRKKAVVQQAIAMPYTRPFGGFEKIKAAVLYALDKGVTPIR</sequence>
<evidence type="ECO:0000313" key="2">
    <source>
        <dbReference type="Proteomes" id="UP000406184"/>
    </source>
</evidence>
<organism evidence="1 2">
    <name type="scientific">Faecalibacterium prausnitzii</name>
    <dbReference type="NCBI Taxonomy" id="853"/>
    <lineage>
        <taxon>Bacteria</taxon>
        <taxon>Bacillati</taxon>
        <taxon>Bacillota</taxon>
        <taxon>Clostridia</taxon>
        <taxon>Eubacteriales</taxon>
        <taxon>Oscillospiraceae</taxon>
        <taxon>Faecalibacterium</taxon>
    </lineage>
</organism>
<gene>
    <name evidence="1" type="ORF">FPPS064S07_00685</name>
</gene>
<dbReference type="AlphaFoldDB" id="A0A564TSP5"/>
<dbReference type="Proteomes" id="UP000406184">
    <property type="component" value="Unassembled WGS sequence"/>
</dbReference>
<keyword evidence="2" id="KW-1185">Reference proteome</keyword>
<name>A0A564TSP5_9FIRM</name>
<proteinExistence type="predicted"/>
<protein>
    <submittedName>
        <fullName evidence="1">Uncharacterized protein</fullName>
    </submittedName>
</protein>
<evidence type="ECO:0000313" key="1">
    <source>
        <dbReference type="EMBL" id="VUX10278.1"/>
    </source>
</evidence>
<reference evidence="1 2" key="1">
    <citation type="submission" date="2019-07" db="EMBL/GenBank/DDBJ databases">
        <authorList>
            <person name="Hibberd C M."/>
            <person name="Gehrig L. J."/>
            <person name="Chang H.-W."/>
            <person name="Venkatesh S."/>
        </authorList>
    </citation>
    <scope>NUCLEOTIDE SEQUENCE [LARGE SCALE GENOMIC DNA]</scope>
    <source>
        <strain evidence="1">Faecalibacterium_prausnitzii_JG_BgPS064</strain>
    </source>
</reference>